<dbReference type="RefSeq" id="WP_183663156.1">
    <property type="nucleotide sequence ID" value="NZ_BAAAXX010000004.1"/>
</dbReference>
<dbReference type="AlphaFoldDB" id="A0A7W5VKN1"/>
<dbReference type="InterPro" id="IPR021139">
    <property type="entry name" value="NYN"/>
</dbReference>
<evidence type="ECO:0000259" key="1">
    <source>
        <dbReference type="Pfam" id="PF01936"/>
    </source>
</evidence>
<dbReference type="CDD" id="cd18722">
    <property type="entry name" value="PIN_NicB-like"/>
    <property type="match status" value="1"/>
</dbReference>
<dbReference type="Pfam" id="PF01936">
    <property type="entry name" value="NYN"/>
    <property type="match status" value="1"/>
</dbReference>
<dbReference type="Proteomes" id="UP000579945">
    <property type="component" value="Unassembled WGS sequence"/>
</dbReference>
<dbReference type="GO" id="GO:0004540">
    <property type="term" value="F:RNA nuclease activity"/>
    <property type="evidence" value="ECO:0007669"/>
    <property type="project" value="InterPro"/>
</dbReference>
<name>A0A7W5VKN1_9ACTN</name>
<accession>A0A7W5VKN1</accession>
<protein>
    <submittedName>
        <fullName evidence="2">Uncharacterized LabA/DUF88 family protein</fullName>
    </submittedName>
</protein>
<evidence type="ECO:0000313" key="3">
    <source>
        <dbReference type="Proteomes" id="UP000579945"/>
    </source>
</evidence>
<organism evidence="2 3">
    <name type="scientific">Nonomuraea dietziae</name>
    <dbReference type="NCBI Taxonomy" id="65515"/>
    <lineage>
        <taxon>Bacteria</taxon>
        <taxon>Bacillati</taxon>
        <taxon>Actinomycetota</taxon>
        <taxon>Actinomycetes</taxon>
        <taxon>Streptosporangiales</taxon>
        <taxon>Streptosporangiaceae</taxon>
        <taxon>Nonomuraea</taxon>
    </lineage>
</organism>
<dbReference type="EMBL" id="JACIBV010000003">
    <property type="protein sequence ID" value="MBB3734100.1"/>
    <property type="molecule type" value="Genomic_DNA"/>
</dbReference>
<sequence length="210" mass="24248">MRTNVYVDGFNLYYGCLKGTSYKWLDLNALCAKLLPRDEIHRIRYFTARITARPDDPDSPTRQDMYLRALGTIPRLSIHYGHFQETRPRMPVANPLPFASRTVKVIKTEEKGSDVNLASHLLLDAFRRDCEMAVVISNDSDLKEPLRMLIEELDIPVGLINPHKPRFRSRNLLALNPQFFKQIKTNALKASQFPEVLQDLSGEIRRPAKW</sequence>
<proteinExistence type="predicted"/>
<gene>
    <name evidence="2" type="ORF">FHR33_010053</name>
</gene>
<feature type="domain" description="NYN" evidence="1">
    <location>
        <begin position="2"/>
        <end position="159"/>
    </location>
</feature>
<comment type="caution">
    <text evidence="2">The sequence shown here is derived from an EMBL/GenBank/DDBJ whole genome shotgun (WGS) entry which is preliminary data.</text>
</comment>
<reference evidence="2 3" key="1">
    <citation type="submission" date="2020-08" db="EMBL/GenBank/DDBJ databases">
        <title>Sequencing the genomes of 1000 actinobacteria strains.</title>
        <authorList>
            <person name="Klenk H.-P."/>
        </authorList>
    </citation>
    <scope>NUCLEOTIDE SEQUENCE [LARGE SCALE GENOMIC DNA]</scope>
    <source>
        <strain evidence="2 3">DSM 44320</strain>
    </source>
</reference>
<keyword evidence="3" id="KW-1185">Reference proteome</keyword>
<evidence type="ECO:0000313" key="2">
    <source>
        <dbReference type="EMBL" id="MBB3734100.1"/>
    </source>
</evidence>
<dbReference type="Gene3D" id="3.40.50.1010">
    <property type="entry name" value="5'-nuclease"/>
    <property type="match status" value="1"/>
</dbReference>
<dbReference type="GeneID" id="95395982"/>